<gene>
    <name evidence="1" type="ORF">OGH68_01135</name>
</gene>
<evidence type="ECO:0000313" key="2">
    <source>
        <dbReference type="Proteomes" id="UP001163878"/>
    </source>
</evidence>
<dbReference type="RefSeq" id="WP_264241363.1">
    <property type="nucleotide sequence ID" value="NZ_CP107567.1"/>
</dbReference>
<organism evidence="1 2">
    <name type="scientific">Streptomyces peucetius</name>
    <dbReference type="NCBI Taxonomy" id="1950"/>
    <lineage>
        <taxon>Bacteria</taxon>
        <taxon>Bacillati</taxon>
        <taxon>Actinomycetota</taxon>
        <taxon>Actinomycetes</taxon>
        <taxon>Kitasatosporales</taxon>
        <taxon>Streptomycetaceae</taxon>
        <taxon>Streptomyces</taxon>
    </lineage>
</organism>
<keyword evidence="2" id="KW-1185">Reference proteome</keyword>
<accession>A0ABY6I052</accession>
<name>A0ABY6I052_STRPE</name>
<evidence type="ECO:0000313" key="1">
    <source>
        <dbReference type="EMBL" id="UYQ60216.1"/>
    </source>
</evidence>
<dbReference type="Proteomes" id="UP001163878">
    <property type="component" value="Chromosome"/>
</dbReference>
<protein>
    <submittedName>
        <fullName evidence="1">Uncharacterized protein</fullName>
    </submittedName>
</protein>
<reference evidence="1" key="1">
    <citation type="submission" date="2022-10" db="EMBL/GenBank/DDBJ databases">
        <title>Cytochrome P450 Catalyzes Benzene Ring Formation in the Biosynthesis of Trialkyl-Substituted Aromatic Polyketides.</title>
        <authorList>
            <person name="Zhao E."/>
            <person name="Ge H."/>
        </authorList>
    </citation>
    <scope>NUCLEOTIDE SEQUENCE</scope>
    <source>
        <strain evidence="1">NA0869</strain>
    </source>
</reference>
<dbReference type="EMBL" id="CP107567">
    <property type="protein sequence ID" value="UYQ60216.1"/>
    <property type="molecule type" value="Genomic_DNA"/>
</dbReference>
<sequence>MTVLRHSVTVLAVEPGRFHELLRVFLDFAESTRGRGAEILLENGQPVADVRLVKGRHLRPGARYELSEAGATDRVALLVREWRRDDAIVLEQLLVSDDLTVRMSLRLRSPDRPRLVEAEGRMQGQEGSGTLHRGSGKARLDLAAWWAATELAPGAPSVARAPATARLKHRLGQARLHLRPQRADDGRWHVDVALTVRGRWLLRPVAAFVLMVAGCPVRLGFRSAVEQAAVEWNRAIGGLLALGPEDLRAELARQAAERPSDEPTDAPAS</sequence>
<proteinExistence type="predicted"/>